<dbReference type="Gene3D" id="3.30.1330.30">
    <property type="match status" value="1"/>
</dbReference>
<dbReference type="GO" id="GO:0003723">
    <property type="term" value="F:RNA binding"/>
    <property type="evidence" value="ECO:0007669"/>
    <property type="project" value="InterPro"/>
</dbReference>
<comment type="similarity">
    <text evidence="1">Belongs to the class IV-like SAM-binding methyltransferase superfamily. RNA methyltransferase TrmH family.</text>
</comment>
<evidence type="ECO:0000313" key="7">
    <source>
        <dbReference type="Proteomes" id="UP000001822"/>
    </source>
</evidence>
<proteinExistence type="inferred from homology"/>
<dbReference type="InterPro" id="IPR029026">
    <property type="entry name" value="tRNA_m1G_MTases_N"/>
</dbReference>
<keyword evidence="3" id="KW-0808">Transferase</keyword>
<feature type="domain" description="tRNA/rRNA methyltransferase SpoU type" evidence="4">
    <location>
        <begin position="107"/>
        <end position="240"/>
    </location>
</feature>
<keyword evidence="7" id="KW-1185">Reference proteome</keyword>
<dbReference type="PANTHER" id="PTHR43191">
    <property type="entry name" value="RRNA METHYLTRANSFERASE 3"/>
    <property type="match status" value="1"/>
</dbReference>
<gene>
    <name evidence="6" type="ordered locus">CHU_1916</name>
</gene>
<protein>
    <submittedName>
        <fullName evidence="6">tRNA and rRNA methylase</fullName>
    </submittedName>
</protein>
<keyword evidence="2 6" id="KW-0489">Methyltransferase</keyword>
<organism evidence="6 7">
    <name type="scientific">Cytophaga hutchinsonii (strain ATCC 33406 / DSM 1761 / CIP 103989 / NBRC 15051 / NCIMB 9469 / D465)</name>
    <dbReference type="NCBI Taxonomy" id="269798"/>
    <lineage>
        <taxon>Bacteria</taxon>
        <taxon>Pseudomonadati</taxon>
        <taxon>Bacteroidota</taxon>
        <taxon>Cytophagia</taxon>
        <taxon>Cytophagales</taxon>
        <taxon>Cytophagaceae</taxon>
        <taxon>Cytophaga</taxon>
    </lineage>
</organism>
<dbReference type="SUPFAM" id="SSF55315">
    <property type="entry name" value="L30e-like"/>
    <property type="match status" value="1"/>
</dbReference>
<feature type="domain" description="MRM3-like substrate binding" evidence="5">
    <location>
        <begin position="5"/>
        <end position="59"/>
    </location>
</feature>
<dbReference type="GO" id="GO:0006396">
    <property type="term" value="P:RNA processing"/>
    <property type="evidence" value="ECO:0007669"/>
    <property type="project" value="InterPro"/>
</dbReference>
<evidence type="ECO:0000256" key="2">
    <source>
        <dbReference type="ARBA" id="ARBA00022603"/>
    </source>
</evidence>
<dbReference type="CDD" id="cd18109">
    <property type="entry name" value="SpoU-like_RNA-MTase"/>
    <property type="match status" value="1"/>
</dbReference>
<sequence length="249" mass="27393">MLTKQTVKFTKSLQNKKFRRLYNQFIIEGEKSVLEVLSSDFKIQKLLVTSYFHAKYKELLAPFSGIIELAGDTELDSIGSLQSNDAAIAVCAVNEVLLPETIKGEWVIALDNINDPGNLGTIIRIADWYGISKIICSEDTADFYNPKVINASKGSFLRVKVHYTDLSAFLKQQRVSVYGADLHGENIHTASFKEVGILVMGNEAHGISEGVKACITQMLTIPRFGQAESLNVGIATAICCDRIKSAQSV</sequence>
<dbReference type="OrthoDB" id="9785673at2"/>
<dbReference type="PANTHER" id="PTHR43191:SF2">
    <property type="entry name" value="RRNA METHYLTRANSFERASE 3, MITOCHONDRIAL"/>
    <property type="match status" value="1"/>
</dbReference>
<accession>A0A6N4SS66</accession>
<dbReference type="SUPFAM" id="SSF75217">
    <property type="entry name" value="alpha/beta knot"/>
    <property type="match status" value="1"/>
</dbReference>
<dbReference type="EMBL" id="CP000383">
    <property type="protein sequence ID" value="ABG59182.1"/>
    <property type="molecule type" value="Genomic_DNA"/>
</dbReference>
<dbReference type="KEGG" id="chu:CHU_1916"/>
<dbReference type="AlphaFoldDB" id="A0A6N4SS66"/>
<dbReference type="Proteomes" id="UP000001822">
    <property type="component" value="Chromosome"/>
</dbReference>
<evidence type="ECO:0000259" key="4">
    <source>
        <dbReference type="Pfam" id="PF00588"/>
    </source>
</evidence>
<dbReference type="InterPro" id="IPR029028">
    <property type="entry name" value="Alpha/beta_knot_MTases"/>
</dbReference>
<evidence type="ECO:0000259" key="5">
    <source>
        <dbReference type="Pfam" id="PF22435"/>
    </source>
</evidence>
<dbReference type="Pfam" id="PF00588">
    <property type="entry name" value="SpoU_methylase"/>
    <property type="match status" value="1"/>
</dbReference>
<dbReference type="RefSeq" id="WP_011585299.1">
    <property type="nucleotide sequence ID" value="NC_008255.1"/>
</dbReference>
<evidence type="ECO:0000256" key="1">
    <source>
        <dbReference type="ARBA" id="ARBA00007228"/>
    </source>
</evidence>
<dbReference type="InterPro" id="IPR001537">
    <property type="entry name" value="SpoU_MeTrfase"/>
</dbReference>
<dbReference type="InterPro" id="IPR051259">
    <property type="entry name" value="rRNA_Methyltransferase"/>
</dbReference>
<evidence type="ECO:0000256" key="3">
    <source>
        <dbReference type="ARBA" id="ARBA00022679"/>
    </source>
</evidence>
<dbReference type="GO" id="GO:0008173">
    <property type="term" value="F:RNA methyltransferase activity"/>
    <property type="evidence" value="ECO:0007669"/>
    <property type="project" value="InterPro"/>
</dbReference>
<dbReference type="Pfam" id="PF22435">
    <property type="entry name" value="MRM3-like_sub_bind"/>
    <property type="match status" value="1"/>
</dbReference>
<dbReference type="InterPro" id="IPR029064">
    <property type="entry name" value="Ribosomal_eL30-like_sf"/>
</dbReference>
<evidence type="ECO:0000313" key="6">
    <source>
        <dbReference type="EMBL" id="ABG59182.1"/>
    </source>
</evidence>
<dbReference type="Gene3D" id="3.40.1280.10">
    <property type="match status" value="1"/>
</dbReference>
<dbReference type="InterPro" id="IPR053888">
    <property type="entry name" value="MRM3-like_sub_bind"/>
</dbReference>
<name>A0A6N4SS66_CYTH3</name>
<dbReference type="GO" id="GO:0032259">
    <property type="term" value="P:methylation"/>
    <property type="evidence" value="ECO:0007669"/>
    <property type="project" value="UniProtKB-KW"/>
</dbReference>
<reference evidence="6 7" key="1">
    <citation type="journal article" date="2007" name="Appl. Environ. Microbiol.">
        <title>Genome sequence of the cellulolytic gliding bacterium Cytophaga hutchinsonii.</title>
        <authorList>
            <person name="Xie G."/>
            <person name="Bruce D.C."/>
            <person name="Challacombe J.F."/>
            <person name="Chertkov O."/>
            <person name="Detter J.C."/>
            <person name="Gilna P."/>
            <person name="Han C.S."/>
            <person name="Lucas S."/>
            <person name="Misra M."/>
            <person name="Myers G.L."/>
            <person name="Richardson P."/>
            <person name="Tapia R."/>
            <person name="Thayer N."/>
            <person name="Thompson L.S."/>
            <person name="Brettin T.S."/>
            <person name="Henrissat B."/>
            <person name="Wilson D.B."/>
            <person name="McBride M.J."/>
        </authorList>
    </citation>
    <scope>NUCLEOTIDE SEQUENCE [LARGE SCALE GENOMIC DNA]</scope>
    <source>
        <strain evidence="7">ATCC 33406 / DSM 1761 / CIP 103989 / NBRC 15051 / NCIMB 9469 / D465</strain>
    </source>
</reference>